<accession>A0A8J5XFS6</accession>
<name>A0A8J5XFS6_DIALT</name>
<sequence>MGDAAAAEGACWAWLNGSAVLHGCAHHATLAAAHELCGLLAELGRPAEAEAVAAKALQLRAHAQERGHGGGGYAPGALGGAQTSVGALAAAYAAARAALGAPERSSSVDAQRNDARAMTPASPAFGAGASTESLDEGARSSEREMSRHKAAS</sequence>
<evidence type="ECO:0000313" key="3">
    <source>
        <dbReference type="Proteomes" id="UP000751190"/>
    </source>
</evidence>
<feature type="compositionally biased region" description="Basic and acidic residues" evidence="1">
    <location>
        <begin position="136"/>
        <end position="152"/>
    </location>
</feature>
<dbReference type="EMBL" id="JAGTXO010000035">
    <property type="protein sequence ID" value="KAG8460067.1"/>
    <property type="molecule type" value="Genomic_DNA"/>
</dbReference>
<reference evidence="2" key="1">
    <citation type="submission" date="2021-05" db="EMBL/GenBank/DDBJ databases">
        <title>The genome of the haptophyte Pavlova lutheri (Diacronema luteri, Pavlovales) - a model for lipid biosynthesis in eukaryotic algae.</title>
        <authorList>
            <person name="Hulatt C.J."/>
            <person name="Posewitz M.C."/>
        </authorList>
    </citation>
    <scope>NUCLEOTIDE SEQUENCE</scope>
    <source>
        <strain evidence="2">NIVA-4/92</strain>
    </source>
</reference>
<gene>
    <name evidence="2" type="ORF">KFE25_014212</name>
</gene>
<proteinExistence type="predicted"/>
<comment type="caution">
    <text evidence="2">The sequence shown here is derived from an EMBL/GenBank/DDBJ whole genome shotgun (WGS) entry which is preliminary data.</text>
</comment>
<dbReference type="AlphaFoldDB" id="A0A8J5XFS6"/>
<protein>
    <submittedName>
        <fullName evidence="2">Uncharacterized protein</fullName>
    </submittedName>
</protein>
<evidence type="ECO:0000313" key="2">
    <source>
        <dbReference type="EMBL" id="KAG8460067.1"/>
    </source>
</evidence>
<keyword evidence="3" id="KW-1185">Reference proteome</keyword>
<evidence type="ECO:0000256" key="1">
    <source>
        <dbReference type="SAM" id="MobiDB-lite"/>
    </source>
</evidence>
<dbReference type="Proteomes" id="UP000751190">
    <property type="component" value="Unassembled WGS sequence"/>
</dbReference>
<organism evidence="2 3">
    <name type="scientific">Diacronema lutheri</name>
    <name type="common">Unicellular marine alga</name>
    <name type="synonym">Monochrysis lutheri</name>
    <dbReference type="NCBI Taxonomy" id="2081491"/>
    <lineage>
        <taxon>Eukaryota</taxon>
        <taxon>Haptista</taxon>
        <taxon>Haptophyta</taxon>
        <taxon>Pavlovophyceae</taxon>
        <taxon>Pavlovales</taxon>
        <taxon>Pavlovaceae</taxon>
        <taxon>Diacronema</taxon>
    </lineage>
</organism>
<feature type="region of interest" description="Disordered" evidence="1">
    <location>
        <begin position="99"/>
        <end position="152"/>
    </location>
</feature>